<evidence type="ECO:0000256" key="4">
    <source>
        <dbReference type="ARBA" id="ARBA00022989"/>
    </source>
</evidence>
<feature type="transmembrane region" description="Helical" evidence="6">
    <location>
        <begin position="58"/>
        <end position="79"/>
    </location>
</feature>
<feature type="domain" description="VTT" evidence="7">
    <location>
        <begin position="79"/>
        <end position="194"/>
    </location>
</feature>
<gene>
    <name evidence="8" type="ORF">GGR31_001661</name>
</gene>
<accession>A0ABU1K5Z2</accession>
<evidence type="ECO:0000256" key="6">
    <source>
        <dbReference type="RuleBase" id="RU366058"/>
    </source>
</evidence>
<evidence type="ECO:0000256" key="5">
    <source>
        <dbReference type="ARBA" id="ARBA00023136"/>
    </source>
</evidence>
<comment type="caution">
    <text evidence="8">The sequence shown here is derived from an EMBL/GenBank/DDBJ whole genome shotgun (WGS) entry which is preliminary data.</text>
</comment>
<keyword evidence="3 6" id="KW-0812">Transmembrane</keyword>
<feature type="transmembrane region" description="Helical" evidence="6">
    <location>
        <begin position="12"/>
        <end position="32"/>
    </location>
</feature>
<keyword evidence="9" id="KW-1185">Reference proteome</keyword>
<feature type="transmembrane region" description="Helical" evidence="6">
    <location>
        <begin position="86"/>
        <end position="116"/>
    </location>
</feature>
<protein>
    <recommendedName>
        <fullName evidence="6">TVP38/TMEM64 family membrane protein</fullName>
    </recommendedName>
</protein>
<dbReference type="InterPro" id="IPR015414">
    <property type="entry name" value="TMEM64"/>
</dbReference>
<name>A0ABU1K5Z2_9FLAO</name>
<dbReference type="Pfam" id="PF09335">
    <property type="entry name" value="VTT_dom"/>
    <property type="match status" value="1"/>
</dbReference>
<organism evidence="8 9">
    <name type="scientific">Mesonia maritima</name>
    <dbReference type="NCBI Taxonomy" id="1793873"/>
    <lineage>
        <taxon>Bacteria</taxon>
        <taxon>Pseudomonadati</taxon>
        <taxon>Bacteroidota</taxon>
        <taxon>Flavobacteriia</taxon>
        <taxon>Flavobacteriales</taxon>
        <taxon>Flavobacteriaceae</taxon>
        <taxon>Mesonia</taxon>
    </lineage>
</organism>
<dbReference type="RefSeq" id="WP_309727986.1">
    <property type="nucleotide sequence ID" value="NZ_JAVDQA010000004.1"/>
</dbReference>
<evidence type="ECO:0000256" key="2">
    <source>
        <dbReference type="ARBA" id="ARBA00022475"/>
    </source>
</evidence>
<evidence type="ECO:0000256" key="1">
    <source>
        <dbReference type="ARBA" id="ARBA00004651"/>
    </source>
</evidence>
<comment type="similarity">
    <text evidence="6">Belongs to the TVP38/TMEM64 family.</text>
</comment>
<dbReference type="EMBL" id="JAVDQA010000004">
    <property type="protein sequence ID" value="MDR6301014.1"/>
    <property type="molecule type" value="Genomic_DNA"/>
</dbReference>
<dbReference type="PANTHER" id="PTHR12677:SF49">
    <property type="entry name" value="TVP38_TMEM64 FAMILY MEMBRANE PROTEIN"/>
    <property type="match status" value="1"/>
</dbReference>
<feature type="transmembrane region" description="Helical" evidence="6">
    <location>
        <begin position="173"/>
        <end position="193"/>
    </location>
</feature>
<keyword evidence="5 6" id="KW-0472">Membrane</keyword>
<comment type="subcellular location">
    <subcellularLocation>
        <location evidence="1 6">Cell membrane</location>
        <topology evidence="1 6">Multi-pass membrane protein</topology>
    </subcellularLocation>
</comment>
<dbReference type="PANTHER" id="PTHR12677">
    <property type="entry name" value="GOLGI APPARATUS MEMBRANE PROTEIN TVP38-RELATED"/>
    <property type="match status" value="1"/>
</dbReference>
<keyword evidence="2 6" id="KW-1003">Cell membrane</keyword>
<dbReference type="InterPro" id="IPR032816">
    <property type="entry name" value="VTT_dom"/>
</dbReference>
<reference evidence="8 9" key="1">
    <citation type="submission" date="2023-07" db="EMBL/GenBank/DDBJ databases">
        <title>Genomic Encyclopedia of Type Strains, Phase IV (KMG-IV): sequencing the most valuable type-strain genomes for metagenomic binning, comparative biology and taxonomic classification.</title>
        <authorList>
            <person name="Goeker M."/>
        </authorList>
    </citation>
    <scope>NUCLEOTIDE SEQUENCE [LARGE SCALE GENOMIC DNA]</scope>
    <source>
        <strain evidence="8 9">DSM 102814</strain>
    </source>
</reference>
<sequence>MKKKNLIKYTSFILTGLIIIGFAIAYFVSTTFQQSVNEFWNVMWSGDQQKISNKVDDFGIWGAVVIILLIVLQMFLVVFPSWLPMIVAALVFGTIPSILISSTGVFLASSIGFFIGSEISENSLQKFIKKKTFDQLDYWISNYGFWSIVIFRISPFLSNDAISVIAGGLKMNYFRFISATMIGIVPLATAIALFANDINTLKTGLYWLGGAGVLIYGVFIYIDHKKRKKNKE</sequence>
<evidence type="ECO:0000313" key="9">
    <source>
        <dbReference type="Proteomes" id="UP001257659"/>
    </source>
</evidence>
<keyword evidence="4 6" id="KW-1133">Transmembrane helix</keyword>
<evidence type="ECO:0000256" key="3">
    <source>
        <dbReference type="ARBA" id="ARBA00022692"/>
    </source>
</evidence>
<feature type="transmembrane region" description="Helical" evidence="6">
    <location>
        <begin position="205"/>
        <end position="222"/>
    </location>
</feature>
<evidence type="ECO:0000259" key="7">
    <source>
        <dbReference type="Pfam" id="PF09335"/>
    </source>
</evidence>
<evidence type="ECO:0000313" key="8">
    <source>
        <dbReference type="EMBL" id="MDR6301014.1"/>
    </source>
</evidence>
<dbReference type="Proteomes" id="UP001257659">
    <property type="component" value="Unassembled WGS sequence"/>
</dbReference>
<proteinExistence type="inferred from homology"/>